<proteinExistence type="predicted"/>
<feature type="region of interest" description="Disordered" evidence="1">
    <location>
        <begin position="119"/>
        <end position="158"/>
    </location>
</feature>
<accession>A0ABV5UEJ9</accession>
<dbReference type="EMBL" id="JBHMBK010000040">
    <property type="protein sequence ID" value="MFB9689702.1"/>
    <property type="molecule type" value="Genomic_DNA"/>
</dbReference>
<dbReference type="Pfam" id="PF02482">
    <property type="entry name" value="Ribosomal_S30AE"/>
    <property type="match status" value="1"/>
</dbReference>
<dbReference type="Proteomes" id="UP001589535">
    <property type="component" value="Unassembled WGS sequence"/>
</dbReference>
<protein>
    <submittedName>
        <fullName evidence="2">HPF/RaiA family ribosome-associated protein</fullName>
    </submittedName>
</protein>
<dbReference type="RefSeq" id="WP_378203888.1">
    <property type="nucleotide sequence ID" value="NZ_JBHMBK010000040.1"/>
</dbReference>
<dbReference type="SUPFAM" id="SSF69754">
    <property type="entry name" value="Ribosome binding protein Y (YfiA homologue)"/>
    <property type="match status" value="1"/>
</dbReference>
<evidence type="ECO:0000313" key="2">
    <source>
        <dbReference type="EMBL" id="MFB9689702.1"/>
    </source>
</evidence>
<feature type="compositionally biased region" description="Basic and acidic residues" evidence="1">
    <location>
        <begin position="119"/>
        <end position="137"/>
    </location>
</feature>
<comment type="caution">
    <text evidence="2">The sequence shown here is derived from an EMBL/GenBank/DDBJ whole genome shotgun (WGS) entry which is preliminary data.</text>
</comment>
<dbReference type="InterPro" id="IPR036567">
    <property type="entry name" value="RHF-like"/>
</dbReference>
<reference evidence="2 3" key="1">
    <citation type="submission" date="2024-09" db="EMBL/GenBank/DDBJ databases">
        <authorList>
            <person name="Sun Q."/>
            <person name="Mori K."/>
        </authorList>
    </citation>
    <scope>NUCLEOTIDE SEQUENCE [LARGE SCALE GENOMIC DNA]</scope>
    <source>
        <strain evidence="2 3">JCM 13852</strain>
    </source>
</reference>
<sequence>MDWFDFAASVVLTGIIAVSLRRVLVQIQVNTDHNIHGGEGLAGYVTTDLEQSLSRFRGWLTRVEVHLSEDGGSKPEDKKCVIEARPGGKQPVAVTHHAASVDDAYAGAAHKLGRVLDSRYGRAHDHKGSDSIRHMPAPEDPDVVGVLEESRDTTPDMG</sequence>
<keyword evidence="3" id="KW-1185">Reference proteome</keyword>
<feature type="compositionally biased region" description="Basic and acidic residues" evidence="1">
    <location>
        <begin position="148"/>
        <end position="158"/>
    </location>
</feature>
<gene>
    <name evidence="2" type="ORF">ACFFTO_36480</name>
</gene>
<evidence type="ECO:0000313" key="3">
    <source>
        <dbReference type="Proteomes" id="UP001589535"/>
    </source>
</evidence>
<evidence type="ECO:0000256" key="1">
    <source>
        <dbReference type="SAM" id="MobiDB-lite"/>
    </source>
</evidence>
<dbReference type="InterPro" id="IPR003489">
    <property type="entry name" value="RHF/RaiA"/>
</dbReference>
<name>A0ABV5UEJ9_9PSEU</name>
<organism evidence="2 3">
    <name type="scientific">Amycolatopsis plumensis</name>
    <dbReference type="NCBI Taxonomy" id="236508"/>
    <lineage>
        <taxon>Bacteria</taxon>
        <taxon>Bacillati</taxon>
        <taxon>Actinomycetota</taxon>
        <taxon>Actinomycetes</taxon>
        <taxon>Pseudonocardiales</taxon>
        <taxon>Pseudonocardiaceae</taxon>
        <taxon>Amycolatopsis</taxon>
    </lineage>
</organism>